<keyword evidence="3" id="KW-1185">Reference proteome</keyword>
<keyword evidence="1" id="KW-0175">Coiled coil</keyword>
<feature type="coiled-coil region" evidence="1">
    <location>
        <begin position="66"/>
        <end position="93"/>
    </location>
</feature>
<dbReference type="InterPro" id="IPR009057">
    <property type="entry name" value="Homeodomain-like_sf"/>
</dbReference>
<dbReference type="SUPFAM" id="SSF46689">
    <property type="entry name" value="Homeodomain-like"/>
    <property type="match status" value="1"/>
</dbReference>
<proteinExistence type="predicted"/>
<dbReference type="OrthoDB" id="838855at2"/>
<evidence type="ECO:0000313" key="2">
    <source>
        <dbReference type="EMBL" id="KEO72734.1"/>
    </source>
</evidence>
<dbReference type="RefSeq" id="WP_035077496.1">
    <property type="nucleotide sequence ID" value="NZ_JMIH01000024.1"/>
</dbReference>
<sequence>MKDLNHYSEVTRREIVSEVLSGSMTKEQARRVYGIKCKSAILEWMRMFAGLSRAATIDPIPLLKNMSVENGDIEKLKEKVKQLEEKLALSQRVRHTRSWLMLPKRTMVLTLKKSLVPNS</sequence>
<dbReference type="AlphaFoldDB" id="A0A074KV08"/>
<protein>
    <recommendedName>
        <fullName evidence="4">Transposase</fullName>
    </recommendedName>
</protein>
<organism evidence="2 3">
    <name type="scientific">Anditalea andensis</name>
    <dbReference type="NCBI Taxonomy" id="1048983"/>
    <lineage>
        <taxon>Bacteria</taxon>
        <taxon>Pseudomonadati</taxon>
        <taxon>Bacteroidota</taxon>
        <taxon>Cytophagia</taxon>
        <taxon>Cytophagales</taxon>
        <taxon>Cytophagaceae</taxon>
        <taxon>Anditalea</taxon>
    </lineage>
</organism>
<dbReference type="eggNOG" id="COG2963">
    <property type="taxonomic scope" value="Bacteria"/>
</dbReference>
<comment type="caution">
    <text evidence="2">The sequence shown here is derived from an EMBL/GenBank/DDBJ whole genome shotgun (WGS) entry which is preliminary data.</text>
</comment>
<accession>A0A074KV08</accession>
<dbReference type="EMBL" id="JMIH01000024">
    <property type="protein sequence ID" value="KEO72734.1"/>
    <property type="molecule type" value="Genomic_DNA"/>
</dbReference>
<name>A0A074KV08_9BACT</name>
<evidence type="ECO:0008006" key="4">
    <source>
        <dbReference type="Google" id="ProtNLM"/>
    </source>
</evidence>
<reference evidence="2 3" key="1">
    <citation type="submission" date="2014-04" db="EMBL/GenBank/DDBJ databases">
        <title>Characterization and application of a salt tolerant electro-active bacterium.</title>
        <authorList>
            <person name="Yang L."/>
            <person name="Wei S."/>
            <person name="Tay Q.X.M."/>
        </authorList>
    </citation>
    <scope>NUCLEOTIDE SEQUENCE [LARGE SCALE GENOMIC DNA]</scope>
    <source>
        <strain evidence="2 3">LY1</strain>
    </source>
</reference>
<gene>
    <name evidence="2" type="ORF">EL17_18565</name>
</gene>
<evidence type="ECO:0000313" key="3">
    <source>
        <dbReference type="Proteomes" id="UP000027821"/>
    </source>
</evidence>
<evidence type="ECO:0000256" key="1">
    <source>
        <dbReference type="SAM" id="Coils"/>
    </source>
</evidence>
<dbReference type="Proteomes" id="UP000027821">
    <property type="component" value="Unassembled WGS sequence"/>
</dbReference>